<proteinExistence type="predicted"/>
<name>A0A2M9GVY6_9BURK</name>
<evidence type="ECO:0000313" key="1">
    <source>
        <dbReference type="EMBL" id="CAB3875702.1"/>
    </source>
</evidence>
<dbReference type="Gene3D" id="3.30.1460.10">
    <property type="match status" value="1"/>
</dbReference>
<evidence type="ECO:0008006" key="3">
    <source>
        <dbReference type="Google" id="ProtNLM"/>
    </source>
</evidence>
<dbReference type="AlphaFoldDB" id="A0A2M9GVY6"/>
<sequence length="126" mass="13715">MNGLDRALGAFGETIGLERLALGPRGNVALQLDSGRRVAIEAAGDEVLVYVSEPVPYDAAQRLLRAWRRAHHAHLDGSPVQAALREQDGIPRLLALTRLPAAHSDAPALRQAVERLARWLDDTRAD</sequence>
<dbReference type="RefSeq" id="WP_054416292.1">
    <property type="nucleotide sequence ID" value="NZ_CADIJL010000011.1"/>
</dbReference>
<evidence type="ECO:0000313" key="2">
    <source>
        <dbReference type="Proteomes" id="UP000494122"/>
    </source>
</evidence>
<dbReference type="EMBL" id="CADILE010000008">
    <property type="protein sequence ID" value="CAB3875702.1"/>
    <property type="molecule type" value="Genomic_DNA"/>
</dbReference>
<accession>A0A2M9GVY6</accession>
<reference evidence="1 2" key="1">
    <citation type="submission" date="2020-04" db="EMBL/GenBank/DDBJ databases">
        <authorList>
            <person name="De Canck E."/>
        </authorList>
    </citation>
    <scope>NUCLEOTIDE SEQUENCE [LARGE SCALE GENOMIC DNA]</scope>
    <source>
        <strain evidence="1 2">LMG 3328</strain>
    </source>
</reference>
<protein>
    <recommendedName>
        <fullName evidence="3">Type III secretion chaperone SycN</fullName>
    </recommendedName>
</protein>
<dbReference type="Proteomes" id="UP000494122">
    <property type="component" value="Unassembled WGS sequence"/>
</dbReference>
<gene>
    <name evidence="1" type="ORF">LMG3328_03024</name>
</gene>
<dbReference type="SUPFAM" id="SSF69635">
    <property type="entry name" value="Type III secretory system chaperone-like"/>
    <property type="match status" value="1"/>
</dbReference>
<organism evidence="1 2">
    <name type="scientific">Achromobacter ruhlandii</name>
    <dbReference type="NCBI Taxonomy" id="72557"/>
    <lineage>
        <taxon>Bacteria</taxon>
        <taxon>Pseudomonadati</taxon>
        <taxon>Pseudomonadota</taxon>
        <taxon>Betaproteobacteria</taxon>
        <taxon>Burkholderiales</taxon>
        <taxon>Alcaligenaceae</taxon>
        <taxon>Achromobacter</taxon>
    </lineage>
</organism>